<dbReference type="RefSeq" id="XP_040630937.1">
    <property type="nucleotide sequence ID" value="XM_040777162.1"/>
</dbReference>
<feature type="compositionally biased region" description="Low complexity" evidence="2">
    <location>
        <begin position="18"/>
        <end position="31"/>
    </location>
</feature>
<dbReference type="CDD" id="cd00202">
    <property type="entry name" value="ZnF_GATA"/>
    <property type="match status" value="1"/>
</dbReference>
<protein>
    <recommendedName>
        <fullName evidence="7">Zn(2)-C6 fungal-type domain-containing protein</fullName>
    </recommendedName>
</protein>
<name>M5GFC6_DACPD</name>
<dbReference type="AlphaFoldDB" id="M5GFC6"/>
<sequence length="441" mass="50275">MEDHYPPLHSNLIVSPLSGGTAESGSGTTLTPVGTPAYRTAITAGSMRPRVESWTLKLDPRLLSPSPRMVTHNERGVSNSIHPLRNDQQDQRHRLVFLDGPTRRQISPGFTEFEKSSQGYPLPTRQISQRSTIVDIHNRPNRYGTYPRTLYEPYSMPVSQSRDNHHPLCNEPLVYRRPPFDGHTDYHHAQLEEPAMLRYPSLIPPVQTLPDNHTTALSSPESRRICNSCFDRRLVCDGEFPCNTCQRISRPCSYIGRPFQQFNASIQPETRGSQAEFRVLPDTMPPHRPNVPGTDLPTTSSHRIVYLHDDVPRISGIHCIHAVQDIKIIQPMRTPPASHATSETIEGQAETWPCERCKKHIDDHIHMRKKSPKLCYLCWLLERRHPTKHKDMKHYRQGGPCAQCGTTWAPVWRRGPAKESLCNACGLRVKGREKMDKSNWN</sequence>
<dbReference type="PROSITE" id="PS50114">
    <property type="entry name" value="GATA_ZN_FINGER_2"/>
    <property type="match status" value="1"/>
</dbReference>
<keyword evidence="1" id="KW-0863">Zinc-finger</keyword>
<dbReference type="InterPro" id="IPR001138">
    <property type="entry name" value="Zn2Cys6_DnaBD"/>
</dbReference>
<dbReference type="Gene3D" id="4.10.240.10">
    <property type="entry name" value="Zn(2)-C6 fungal-type DNA-binding domain"/>
    <property type="match status" value="1"/>
</dbReference>
<dbReference type="HOGENOM" id="CLU_621147_0_0_1"/>
<dbReference type="SUPFAM" id="SSF57716">
    <property type="entry name" value="Glucocorticoid receptor-like (DNA-binding domain)"/>
    <property type="match status" value="1"/>
</dbReference>
<evidence type="ECO:0000256" key="1">
    <source>
        <dbReference type="PROSITE-ProRule" id="PRU00094"/>
    </source>
</evidence>
<evidence type="ECO:0000259" key="3">
    <source>
        <dbReference type="PROSITE" id="PS50048"/>
    </source>
</evidence>
<organism evidence="5 6">
    <name type="scientific">Dacryopinax primogenitus (strain DJM 731)</name>
    <name type="common">Brown rot fungus</name>
    <dbReference type="NCBI Taxonomy" id="1858805"/>
    <lineage>
        <taxon>Eukaryota</taxon>
        <taxon>Fungi</taxon>
        <taxon>Dikarya</taxon>
        <taxon>Basidiomycota</taxon>
        <taxon>Agaricomycotina</taxon>
        <taxon>Dacrymycetes</taxon>
        <taxon>Dacrymycetales</taxon>
        <taxon>Dacrymycetaceae</taxon>
        <taxon>Dacryopinax</taxon>
    </lineage>
</organism>
<accession>M5GFC6</accession>
<feature type="domain" description="GATA-type" evidence="4">
    <location>
        <begin position="395"/>
        <end position="430"/>
    </location>
</feature>
<dbReference type="OrthoDB" id="515401at2759"/>
<gene>
    <name evidence="5" type="ORF">DACRYDRAFT_93498</name>
</gene>
<evidence type="ECO:0000259" key="4">
    <source>
        <dbReference type="PROSITE" id="PS50114"/>
    </source>
</evidence>
<evidence type="ECO:0000256" key="2">
    <source>
        <dbReference type="SAM" id="MobiDB-lite"/>
    </source>
</evidence>
<dbReference type="GeneID" id="63692224"/>
<feature type="domain" description="Zn(2)-C6 fungal-type" evidence="3">
    <location>
        <begin position="225"/>
        <end position="254"/>
    </location>
</feature>
<dbReference type="Proteomes" id="UP000030653">
    <property type="component" value="Unassembled WGS sequence"/>
</dbReference>
<dbReference type="SUPFAM" id="SSF57701">
    <property type="entry name" value="Zn2/Cys6 DNA-binding domain"/>
    <property type="match status" value="1"/>
</dbReference>
<keyword evidence="6" id="KW-1185">Reference proteome</keyword>
<dbReference type="InterPro" id="IPR013088">
    <property type="entry name" value="Znf_NHR/GATA"/>
</dbReference>
<dbReference type="Gene3D" id="3.30.50.10">
    <property type="entry name" value="Erythroid Transcription Factor GATA-1, subunit A"/>
    <property type="match status" value="1"/>
</dbReference>
<evidence type="ECO:0000313" key="6">
    <source>
        <dbReference type="Proteomes" id="UP000030653"/>
    </source>
</evidence>
<proteinExistence type="predicted"/>
<evidence type="ECO:0000313" key="5">
    <source>
        <dbReference type="EMBL" id="EJU04043.1"/>
    </source>
</evidence>
<dbReference type="STRING" id="1858805.M5GFC6"/>
<dbReference type="EMBL" id="JH795858">
    <property type="protein sequence ID" value="EJU04043.1"/>
    <property type="molecule type" value="Genomic_DNA"/>
</dbReference>
<reference evidence="5 6" key="1">
    <citation type="journal article" date="2012" name="Science">
        <title>The Paleozoic origin of enzymatic lignin decomposition reconstructed from 31 fungal genomes.</title>
        <authorList>
            <person name="Floudas D."/>
            <person name="Binder M."/>
            <person name="Riley R."/>
            <person name="Barry K."/>
            <person name="Blanchette R.A."/>
            <person name="Henrissat B."/>
            <person name="Martinez A.T."/>
            <person name="Otillar R."/>
            <person name="Spatafora J.W."/>
            <person name="Yadav J.S."/>
            <person name="Aerts A."/>
            <person name="Benoit I."/>
            <person name="Boyd A."/>
            <person name="Carlson A."/>
            <person name="Copeland A."/>
            <person name="Coutinho P.M."/>
            <person name="de Vries R.P."/>
            <person name="Ferreira P."/>
            <person name="Findley K."/>
            <person name="Foster B."/>
            <person name="Gaskell J."/>
            <person name="Glotzer D."/>
            <person name="Gorecki P."/>
            <person name="Heitman J."/>
            <person name="Hesse C."/>
            <person name="Hori C."/>
            <person name="Igarashi K."/>
            <person name="Jurgens J.A."/>
            <person name="Kallen N."/>
            <person name="Kersten P."/>
            <person name="Kohler A."/>
            <person name="Kuees U."/>
            <person name="Kumar T.K.A."/>
            <person name="Kuo A."/>
            <person name="LaButti K."/>
            <person name="Larrondo L.F."/>
            <person name="Lindquist E."/>
            <person name="Ling A."/>
            <person name="Lombard V."/>
            <person name="Lucas S."/>
            <person name="Lundell T."/>
            <person name="Martin R."/>
            <person name="McLaughlin D.J."/>
            <person name="Morgenstern I."/>
            <person name="Morin E."/>
            <person name="Murat C."/>
            <person name="Nagy L.G."/>
            <person name="Nolan M."/>
            <person name="Ohm R.A."/>
            <person name="Patyshakuliyeva A."/>
            <person name="Rokas A."/>
            <person name="Ruiz-Duenas F.J."/>
            <person name="Sabat G."/>
            <person name="Salamov A."/>
            <person name="Samejima M."/>
            <person name="Schmutz J."/>
            <person name="Slot J.C."/>
            <person name="St John F."/>
            <person name="Stenlid J."/>
            <person name="Sun H."/>
            <person name="Sun S."/>
            <person name="Syed K."/>
            <person name="Tsang A."/>
            <person name="Wiebenga A."/>
            <person name="Young D."/>
            <person name="Pisabarro A."/>
            <person name="Eastwood D.C."/>
            <person name="Martin F."/>
            <person name="Cullen D."/>
            <person name="Grigoriev I.V."/>
            <person name="Hibbett D.S."/>
        </authorList>
    </citation>
    <scope>NUCLEOTIDE SEQUENCE [LARGE SCALE GENOMIC DNA]</scope>
    <source>
        <strain evidence="5 6">DJM-731 SS1</strain>
    </source>
</reference>
<dbReference type="CDD" id="cd00067">
    <property type="entry name" value="GAL4"/>
    <property type="match status" value="1"/>
</dbReference>
<dbReference type="InterPro" id="IPR000679">
    <property type="entry name" value="Znf_GATA"/>
</dbReference>
<feature type="region of interest" description="Disordered" evidence="2">
    <location>
        <begin position="1"/>
        <end position="34"/>
    </location>
</feature>
<feature type="region of interest" description="Disordered" evidence="2">
    <location>
        <begin position="65"/>
        <end position="84"/>
    </location>
</feature>
<keyword evidence="1" id="KW-0862">Zinc</keyword>
<dbReference type="GO" id="GO:0008270">
    <property type="term" value="F:zinc ion binding"/>
    <property type="evidence" value="ECO:0007669"/>
    <property type="project" value="UniProtKB-KW"/>
</dbReference>
<evidence type="ECO:0008006" key="7">
    <source>
        <dbReference type="Google" id="ProtNLM"/>
    </source>
</evidence>
<dbReference type="GO" id="GO:0000981">
    <property type="term" value="F:DNA-binding transcription factor activity, RNA polymerase II-specific"/>
    <property type="evidence" value="ECO:0007669"/>
    <property type="project" value="InterPro"/>
</dbReference>
<dbReference type="GO" id="GO:0043565">
    <property type="term" value="F:sequence-specific DNA binding"/>
    <property type="evidence" value="ECO:0007669"/>
    <property type="project" value="InterPro"/>
</dbReference>
<dbReference type="Pfam" id="PF00320">
    <property type="entry name" value="GATA"/>
    <property type="match status" value="1"/>
</dbReference>
<dbReference type="PROSITE" id="PS50048">
    <property type="entry name" value="ZN2_CY6_FUNGAL_2"/>
    <property type="match status" value="1"/>
</dbReference>
<keyword evidence="1" id="KW-0479">Metal-binding</keyword>
<dbReference type="SMART" id="SM00401">
    <property type="entry name" value="ZnF_GATA"/>
    <property type="match status" value="1"/>
</dbReference>
<dbReference type="InterPro" id="IPR036864">
    <property type="entry name" value="Zn2-C6_fun-type_DNA-bd_sf"/>
</dbReference>